<sequence length="254" mass="27850">MSQPTHPEEKDPLRSLFDNAYRMIYGKHSINNTVHVAFDNTHVRRTGRTIVFVGIAILAIVLYFTFDLIGQQIVAMNKPTAEDLLVAPYNLSGQTIETMSFAEGSATLALLQNEGYTYISNSVNLPLITCVGSTLATGEANAVSEVCPVAALASNAEVALFSDPDKHSLAIAVASFDDANNAYTTLTQLFQYARTLGRSGNFVFSRSDDVQYFFSEYNNTLQFAWLKDNTLYLLAGADNNPVSHFIDIILPDNA</sequence>
<evidence type="ECO:0000313" key="2">
    <source>
        <dbReference type="EMBL" id="QPC84755.1"/>
    </source>
</evidence>
<dbReference type="Proteomes" id="UP000594468">
    <property type="component" value="Chromosome"/>
</dbReference>
<dbReference type="AlphaFoldDB" id="A0A7S8ED30"/>
<keyword evidence="1" id="KW-0812">Transmembrane</keyword>
<proteinExistence type="predicted"/>
<protein>
    <submittedName>
        <fullName evidence="2">Uncharacterized protein</fullName>
    </submittedName>
</protein>
<organism evidence="2 3">
    <name type="scientific">Phototrophicus methaneseepsis</name>
    <dbReference type="NCBI Taxonomy" id="2710758"/>
    <lineage>
        <taxon>Bacteria</taxon>
        <taxon>Bacillati</taxon>
        <taxon>Chloroflexota</taxon>
        <taxon>Candidatus Thermofontia</taxon>
        <taxon>Phototrophicales</taxon>
        <taxon>Phototrophicaceae</taxon>
        <taxon>Phototrophicus</taxon>
    </lineage>
</organism>
<reference evidence="2 3" key="1">
    <citation type="submission" date="2020-02" db="EMBL/GenBank/DDBJ databases">
        <authorList>
            <person name="Zheng R.K."/>
            <person name="Sun C.M."/>
        </authorList>
    </citation>
    <scope>NUCLEOTIDE SEQUENCE [LARGE SCALE GENOMIC DNA]</scope>
    <source>
        <strain evidence="3">rifampicinis</strain>
    </source>
</reference>
<keyword evidence="1" id="KW-1133">Transmembrane helix</keyword>
<evidence type="ECO:0000256" key="1">
    <source>
        <dbReference type="SAM" id="Phobius"/>
    </source>
</evidence>
<name>A0A7S8ED30_9CHLR</name>
<keyword evidence="3" id="KW-1185">Reference proteome</keyword>
<keyword evidence="1" id="KW-0472">Membrane</keyword>
<accession>A0A7S8ED30</accession>
<dbReference type="EMBL" id="CP062983">
    <property type="protein sequence ID" value="QPC84755.1"/>
    <property type="molecule type" value="Genomic_DNA"/>
</dbReference>
<dbReference type="KEGG" id="pmet:G4Y79_10365"/>
<feature type="transmembrane region" description="Helical" evidence="1">
    <location>
        <begin position="50"/>
        <end position="69"/>
    </location>
</feature>
<gene>
    <name evidence="2" type="ORF">G4Y79_10365</name>
</gene>
<dbReference type="RefSeq" id="WP_195172818.1">
    <property type="nucleotide sequence ID" value="NZ_CP062983.1"/>
</dbReference>
<evidence type="ECO:0000313" key="3">
    <source>
        <dbReference type="Proteomes" id="UP000594468"/>
    </source>
</evidence>